<reference evidence="19 20" key="1">
    <citation type="journal article" date="2019" name="Commun. Biol.">
        <title>The bagworm genome reveals a unique fibroin gene that provides high tensile strength.</title>
        <authorList>
            <person name="Kono N."/>
            <person name="Nakamura H."/>
            <person name="Ohtoshi R."/>
            <person name="Tomita M."/>
            <person name="Numata K."/>
            <person name="Arakawa K."/>
        </authorList>
    </citation>
    <scope>NUCLEOTIDE SEQUENCE [LARGE SCALE GENOMIC DNA]</scope>
</reference>
<name>A0A4C1T748_EUMVA</name>
<keyword evidence="14" id="KW-1015">Disulfide bond</keyword>
<evidence type="ECO:0000259" key="18">
    <source>
        <dbReference type="SMART" id="SM00458"/>
    </source>
</evidence>
<evidence type="ECO:0000313" key="20">
    <source>
        <dbReference type="Proteomes" id="UP000299102"/>
    </source>
</evidence>
<evidence type="ECO:0000256" key="7">
    <source>
        <dbReference type="ARBA" id="ARBA00022692"/>
    </source>
</evidence>
<dbReference type="PANTHER" id="PTHR11675">
    <property type="entry name" value="N-ACETYLGALACTOSAMINYLTRANSFERASE"/>
    <property type="match status" value="1"/>
</dbReference>
<keyword evidence="5" id="KW-0328">Glycosyltransferase</keyword>
<proteinExistence type="inferred from homology"/>
<dbReference type="CDD" id="cd23437">
    <property type="entry name" value="beta-trefoil_Ricin_GALNT7"/>
    <property type="match status" value="1"/>
</dbReference>
<evidence type="ECO:0000256" key="3">
    <source>
        <dbReference type="ARBA" id="ARBA00004922"/>
    </source>
</evidence>
<keyword evidence="8" id="KW-0479">Metal-binding</keyword>
<evidence type="ECO:0000256" key="16">
    <source>
        <dbReference type="ARBA" id="ARBA00044237"/>
    </source>
</evidence>
<gene>
    <name evidence="19" type="primary">GalNAc-T2</name>
    <name evidence="19" type="ORF">EVAR_71806_1</name>
</gene>
<dbReference type="Gene3D" id="2.80.10.50">
    <property type="match status" value="1"/>
</dbReference>
<dbReference type="Pfam" id="PF00652">
    <property type="entry name" value="Ricin_B_lectin"/>
    <property type="match status" value="1"/>
</dbReference>
<keyword evidence="15" id="KW-0464">Manganese</keyword>
<dbReference type="Proteomes" id="UP000299102">
    <property type="component" value="Unassembled WGS sequence"/>
</dbReference>
<keyword evidence="6 19" id="KW-0808">Transferase</keyword>
<keyword evidence="11" id="KW-1133">Transmembrane helix</keyword>
<keyword evidence="12" id="KW-0333">Golgi apparatus</keyword>
<keyword evidence="9" id="KW-0430">Lectin</keyword>
<keyword evidence="13" id="KW-0472">Membrane</keyword>
<dbReference type="InterPro" id="IPR035992">
    <property type="entry name" value="Ricin_B-like_lectins"/>
</dbReference>
<dbReference type="InterPro" id="IPR000772">
    <property type="entry name" value="Ricin_B_lectin"/>
</dbReference>
<evidence type="ECO:0000256" key="1">
    <source>
        <dbReference type="ARBA" id="ARBA00001936"/>
    </source>
</evidence>
<comment type="subcellular location">
    <subcellularLocation>
        <location evidence="2">Golgi apparatus membrane</location>
        <topology evidence="2">Single-pass type II membrane protein</topology>
    </subcellularLocation>
</comment>
<evidence type="ECO:0000256" key="4">
    <source>
        <dbReference type="ARBA" id="ARBA00005680"/>
    </source>
</evidence>
<evidence type="ECO:0000256" key="11">
    <source>
        <dbReference type="ARBA" id="ARBA00022989"/>
    </source>
</evidence>
<comment type="similarity">
    <text evidence="4">Belongs to the glycosyltransferase 2 family. GalNAc-T subfamily.</text>
</comment>
<evidence type="ECO:0000256" key="13">
    <source>
        <dbReference type="ARBA" id="ARBA00023136"/>
    </source>
</evidence>
<evidence type="ECO:0000313" key="19">
    <source>
        <dbReference type="EMBL" id="GBP10016.1"/>
    </source>
</evidence>
<evidence type="ECO:0000256" key="15">
    <source>
        <dbReference type="ARBA" id="ARBA00023211"/>
    </source>
</evidence>
<dbReference type="GO" id="GO:0046872">
    <property type="term" value="F:metal ion binding"/>
    <property type="evidence" value="ECO:0007669"/>
    <property type="project" value="UniProtKB-KW"/>
</dbReference>
<evidence type="ECO:0000256" key="6">
    <source>
        <dbReference type="ARBA" id="ARBA00022679"/>
    </source>
</evidence>
<sequence>MDNIAYDVYDKFPALPANLHWGELRSVATDNCLDSMGNQPPAMMGLSHCHGGGNNQLIRLNAAGQLGVGERCVEADRESIKLGVCRLGTVDGPWIYNEETKHLLHRSLKKCMALHPTNLQLYSANCDANDAYQQWYFKPIKPKY</sequence>
<organism evidence="19 20">
    <name type="scientific">Eumeta variegata</name>
    <name type="common">Bagworm moth</name>
    <name type="synonym">Eumeta japonica</name>
    <dbReference type="NCBI Taxonomy" id="151549"/>
    <lineage>
        <taxon>Eukaryota</taxon>
        <taxon>Metazoa</taxon>
        <taxon>Ecdysozoa</taxon>
        <taxon>Arthropoda</taxon>
        <taxon>Hexapoda</taxon>
        <taxon>Insecta</taxon>
        <taxon>Pterygota</taxon>
        <taxon>Neoptera</taxon>
        <taxon>Endopterygota</taxon>
        <taxon>Lepidoptera</taxon>
        <taxon>Glossata</taxon>
        <taxon>Ditrysia</taxon>
        <taxon>Tineoidea</taxon>
        <taxon>Psychidae</taxon>
        <taxon>Oiketicinae</taxon>
        <taxon>Eumeta</taxon>
    </lineage>
</organism>
<evidence type="ECO:0000256" key="8">
    <source>
        <dbReference type="ARBA" id="ARBA00022723"/>
    </source>
</evidence>
<dbReference type="PROSITE" id="PS50231">
    <property type="entry name" value="RICIN_B_LECTIN"/>
    <property type="match status" value="1"/>
</dbReference>
<evidence type="ECO:0000256" key="17">
    <source>
        <dbReference type="ARBA" id="ARBA00044259"/>
    </source>
</evidence>
<dbReference type="STRING" id="151549.A0A4C1T748"/>
<feature type="domain" description="Ricin B lectin" evidence="18">
    <location>
        <begin position="21"/>
        <end position="138"/>
    </location>
</feature>
<dbReference type="AlphaFoldDB" id="A0A4C1T748"/>
<dbReference type="OrthoDB" id="6072411at2759"/>
<keyword evidence="20" id="KW-1185">Reference proteome</keyword>
<keyword evidence="10" id="KW-0735">Signal-anchor</keyword>
<comment type="pathway">
    <text evidence="3">Protein modification; protein glycosylation.</text>
</comment>
<dbReference type="EMBL" id="BGZK01004627">
    <property type="protein sequence ID" value="GBP10016.1"/>
    <property type="molecule type" value="Genomic_DNA"/>
</dbReference>
<comment type="cofactor">
    <cofactor evidence="1">
        <name>Mn(2+)</name>
        <dbReference type="ChEBI" id="CHEBI:29035"/>
    </cofactor>
</comment>
<dbReference type="GO" id="GO:0030246">
    <property type="term" value="F:carbohydrate binding"/>
    <property type="evidence" value="ECO:0007669"/>
    <property type="project" value="UniProtKB-KW"/>
</dbReference>
<keyword evidence="7" id="KW-0812">Transmembrane</keyword>
<dbReference type="FunFam" id="2.80.10.50:FF:000019">
    <property type="entry name" value="Polypeptide N-acetylgalactosaminyltransferase"/>
    <property type="match status" value="1"/>
</dbReference>
<evidence type="ECO:0000256" key="5">
    <source>
        <dbReference type="ARBA" id="ARBA00022676"/>
    </source>
</evidence>
<evidence type="ECO:0000256" key="14">
    <source>
        <dbReference type="ARBA" id="ARBA00023157"/>
    </source>
</evidence>
<dbReference type="PANTHER" id="PTHR11675:SF68">
    <property type="entry name" value="N-ACETYLGALACTOSAMINYLTRANSFERASE 7"/>
    <property type="match status" value="1"/>
</dbReference>
<comment type="caution">
    <text evidence="19">The sequence shown here is derived from an EMBL/GenBank/DDBJ whole genome shotgun (WGS) entry which is preliminary data.</text>
</comment>
<evidence type="ECO:0000256" key="2">
    <source>
        <dbReference type="ARBA" id="ARBA00004323"/>
    </source>
</evidence>
<accession>A0A4C1T748</accession>
<evidence type="ECO:0000256" key="12">
    <source>
        <dbReference type="ARBA" id="ARBA00023034"/>
    </source>
</evidence>
<dbReference type="GO" id="GO:0006493">
    <property type="term" value="P:protein O-linked glycosylation"/>
    <property type="evidence" value="ECO:0007669"/>
    <property type="project" value="TreeGrafter"/>
</dbReference>
<dbReference type="SMART" id="SM00458">
    <property type="entry name" value="RICIN"/>
    <property type="match status" value="1"/>
</dbReference>
<dbReference type="SUPFAM" id="SSF50370">
    <property type="entry name" value="Ricin B-like lectins"/>
    <property type="match status" value="1"/>
</dbReference>
<evidence type="ECO:0000256" key="9">
    <source>
        <dbReference type="ARBA" id="ARBA00022734"/>
    </source>
</evidence>
<protein>
    <recommendedName>
        <fullName evidence="17">Protein-UDP acetylgalactosaminyltransferase 7</fullName>
    </recommendedName>
    <alternativeName>
        <fullName evidence="16">UDP-GalNAc:polypeptide N-acetylgalactosaminyltransferase 7</fullName>
    </alternativeName>
</protein>
<evidence type="ECO:0000256" key="10">
    <source>
        <dbReference type="ARBA" id="ARBA00022968"/>
    </source>
</evidence>
<dbReference type="GO" id="GO:0004653">
    <property type="term" value="F:polypeptide N-acetylgalactosaminyltransferase activity"/>
    <property type="evidence" value="ECO:0007669"/>
    <property type="project" value="TreeGrafter"/>
</dbReference>
<dbReference type="GO" id="GO:0000139">
    <property type="term" value="C:Golgi membrane"/>
    <property type="evidence" value="ECO:0007669"/>
    <property type="project" value="UniProtKB-SubCell"/>
</dbReference>